<keyword evidence="3" id="KW-1185">Reference proteome</keyword>
<dbReference type="GeneID" id="83181094"/>
<evidence type="ECO:0000256" key="1">
    <source>
        <dbReference type="SAM" id="MobiDB-lite"/>
    </source>
</evidence>
<dbReference type="Proteomes" id="UP001150904">
    <property type="component" value="Unassembled WGS sequence"/>
</dbReference>
<dbReference type="AlphaFoldDB" id="A0A9W9SXN1"/>
<dbReference type="RefSeq" id="XP_058307984.1">
    <property type="nucleotide sequence ID" value="XM_058453793.1"/>
</dbReference>
<comment type="caution">
    <text evidence="2">The sequence shown here is derived from an EMBL/GenBank/DDBJ whole genome shotgun (WGS) entry which is preliminary data.</text>
</comment>
<feature type="compositionally biased region" description="Basic and acidic residues" evidence="1">
    <location>
        <begin position="170"/>
        <end position="184"/>
    </location>
</feature>
<sequence>MRSRKSTAMLYPTWRMPPPAMRFVVGERTSNGTGCRYVPSVAGPGSDRGSLGSKSQPGLPARPPAPVGRRPPQTSTREKERGWGYQIGWRGCKIKSPRLVVILDRVITSASSRSREPSIPNTSSLVSRTSITVAMDQVKPKQAQPQKPTTKPLSMVETYQRQWDQLMEDTNKQIDKIRQEEQARNSKQSTR</sequence>
<feature type="region of interest" description="Disordered" evidence="1">
    <location>
        <begin position="170"/>
        <end position="191"/>
    </location>
</feature>
<protein>
    <submittedName>
        <fullName evidence="2">Uncharacterized protein</fullName>
    </submittedName>
</protein>
<proteinExistence type="predicted"/>
<feature type="region of interest" description="Disordered" evidence="1">
    <location>
        <begin position="33"/>
        <end position="81"/>
    </location>
</feature>
<accession>A0A9W9SXN1</accession>
<name>A0A9W9SXN1_9EURO</name>
<organism evidence="2 3">
    <name type="scientific">Penicillium cinerascens</name>
    <dbReference type="NCBI Taxonomy" id="70096"/>
    <lineage>
        <taxon>Eukaryota</taxon>
        <taxon>Fungi</taxon>
        <taxon>Dikarya</taxon>
        <taxon>Ascomycota</taxon>
        <taxon>Pezizomycotina</taxon>
        <taxon>Eurotiomycetes</taxon>
        <taxon>Eurotiomycetidae</taxon>
        <taxon>Eurotiales</taxon>
        <taxon>Aspergillaceae</taxon>
        <taxon>Penicillium</taxon>
    </lineage>
</organism>
<reference evidence="2" key="1">
    <citation type="submission" date="2022-12" db="EMBL/GenBank/DDBJ databases">
        <authorList>
            <person name="Petersen C."/>
        </authorList>
    </citation>
    <scope>NUCLEOTIDE SEQUENCE</scope>
    <source>
        <strain evidence="2">IBT 15544</strain>
    </source>
</reference>
<evidence type="ECO:0000313" key="2">
    <source>
        <dbReference type="EMBL" id="KAJ5202068.1"/>
    </source>
</evidence>
<evidence type="ECO:0000313" key="3">
    <source>
        <dbReference type="Proteomes" id="UP001150904"/>
    </source>
</evidence>
<gene>
    <name evidence="2" type="ORF">N7498_006731</name>
</gene>
<reference evidence="2" key="2">
    <citation type="journal article" date="2023" name="IMA Fungus">
        <title>Comparative genomic study of the Penicillium genus elucidates a diverse pangenome and 15 lateral gene transfer events.</title>
        <authorList>
            <person name="Petersen C."/>
            <person name="Sorensen T."/>
            <person name="Nielsen M.R."/>
            <person name="Sondergaard T.E."/>
            <person name="Sorensen J.L."/>
            <person name="Fitzpatrick D.A."/>
            <person name="Frisvad J.C."/>
            <person name="Nielsen K.L."/>
        </authorList>
    </citation>
    <scope>NUCLEOTIDE SEQUENCE</scope>
    <source>
        <strain evidence="2">IBT 15544</strain>
    </source>
</reference>
<dbReference type="OrthoDB" id="4361805at2759"/>
<dbReference type="EMBL" id="JAPQKR010000013">
    <property type="protein sequence ID" value="KAJ5202068.1"/>
    <property type="molecule type" value="Genomic_DNA"/>
</dbReference>